<dbReference type="InterPro" id="IPR016035">
    <property type="entry name" value="Acyl_Trfase/lysoPLipase"/>
</dbReference>
<keyword evidence="2 4" id="KW-0442">Lipid degradation</keyword>
<feature type="active site" description="Nucleophile" evidence="4">
    <location>
        <position position="43"/>
    </location>
</feature>
<dbReference type="PROSITE" id="PS51635">
    <property type="entry name" value="PNPLA"/>
    <property type="match status" value="1"/>
</dbReference>
<dbReference type="AlphaFoldDB" id="A0A3A4D2I4"/>
<dbReference type="InterPro" id="IPR037483">
    <property type="entry name" value="YjjU-like"/>
</dbReference>
<feature type="short sequence motif" description="DGA/G" evidence="4">
    <location>
        <begin position="162"/>
        <end position="164"/>
    </location>
</feature>
<evidence type="ECO:0000256" key="4">
    <source>
        <dbReference type="PROSITE-ProRule" id="PRU01161"/>
    </source>
</evidence>
<accession>A0A3A4D2I4</accession>
<dbReference type="SUPFAM" id="SSF52151">
    <property type="entry name" value="FabD/lysophospholipase-like"/>
    <property type="match status" value="1"/>
</dbReference>
<gene>
    <name evidence="6" type="ORF">DIC32_04495</name>
</gene>
<sequence length="289" mass="32697">MTDLTRNALVVEGGGMRGSFTCGVLDAFLKHDFNPFSLFVGVSSGSTNVANYLAGQIGRNIDIYLDHSLRREFIHYGRFLKGGDLLDMQWMWDVVEQESPLDQDALFRQNPDFYMVLTHAIHGHAEYVRASQENIFDGLRASSSIPVLTRQPVLVNGEPYFDGGVADALPIQWAAAQPDVTQLMVIRTRPKNYFKASSKGDQFLAKYIVKKNQGFALSLQERCERYNQSVKFIRQAQTAPVTQKILEICPPDDKRLANRLCKDKRKLQYTYEVGLDVGLQAIEAWKALR</sequence>
<dbReference type="CDD" id="cd07208">
    <property type="entry name" value="Pat_hypo_Ecoli_yjju_like"/>
    <property type="match status" value="1"/>
</dbReference>
<proteinExistence type="predicted"/>
<dbReference type="Pfam" id="PF19890">
    <property type="entry name" value="DUF6363"/>
    <property type="match status" value="1"/>
</dbReference>
<dbReference type="GO" id="GO:0016042">
    <property type="term" value="P:lipid catabolic process"/>
    <property type="evidence" value="ECO:0007669"/>
    <property type="project" value="UniProtKB-UniRule"/>
</dbReference>
<dbReference type="InterPro" id="IPR050301">
    <property type="entry name" value="NTE"/>
</dbReference>
<organism evidence="6 7">
    <name type="scientific">Acinetobacter radioresistens</name>
    <dbReference type="NCBI Taxonomy" id="40216"/>
    <lineage>
        <taxon>Bacteria</taxon>
        <taxon>Pseudomonadati</taxon>
        <taxon>Pseudomonadota</taxon>
        <taxon>Gammaproteobacteria</taxon>
        <taxon>Moraxellales</taxon>
        <taxon>Moraxellaceae</taxon>
        <taxon>Acinetobacter</taxon>
    </lineage>
</organism>
<keyword evidence="1 4" id="KW-0378">Hydrolase</keyword>
<name>A0A3A4D2I4_ACIRA</name>
<dbReference type="InterPro" id="IPR002641">
    <property type="entry name" value="PNPLA_dom"/>
</dbReference>
<feature type="domain" description="PNPLA" evidence="5">
    <location>
        <begin position="9"/>
        <end position="175"/>
    </location>
</feature>
<evidence type="ECO:0000256" key="3">
    <source>
        <dbReference type="ARBA" id="ARBA00023098"/>
    </source>
</evidence>
<comment type="caution">
    <text evidence="6">The sequence shown here is derived from an EMBL/GenBank/DDBJ whole genome shotgun (WGS) entry which is preliminary data.</text>
</comment>
<dbReference type="EMBL" id="DPXL01000058">
    <property type="protein sequence ID" value="HCM30955.1"/>
    <property type="molecule type" value="Genomic_DNA"/>
</dbReference>
<dbReference type="GO" id="GO:0016787">
    <property type="term" value="F:hydrolase activity"/>
    <property type="evidence" value="ECO:0007669"/>
    <property type="project" value="UniProtKB-UniRule"/>
</dbReference>
<dbReference type="InterPro" id="IPR045943">
    <property type="entry name" value="DUF6363"/>
</dbReference>
<evidence type="ECO:0000313" key="6">
    <source>
        <dbReference type="EMBL" id="HCM30955.1"/>
    </source>
</evidence>
<feature type="active site" description="Proton acceptor" evidence="4">
    <location>
        <position position="162"/>
    </location>
</feature>
<dbReference type="Pfam" id="PF01734">
    <property type="entry name" value="Patatin"/>
    <property type="match status" value="1"/>
</dbReference>
<protein>
    <submittedName>
        <fullName evidence="6">Patatin family protein</fullName>
    </submittedName>
</protein>
<keyword evidence="3 4" id="KW-0443">Lipid metabolism</keyword>
<evidence type="ECO:0000256" key="1">
    <source>
        <dbReference type="ARBA" id="ARBA00022801"/>
    </source>
</evidence>
<dbReference type="Proteomes" id="UP000262257">
    <property type="component" value="Unassembled WGS sequence"/>
</dbReference>
<dbReference type="RefSeq" id="WP_005016077.1">
    <property type="nucleotide sequence ID" value="NZ_BKHE01000011.1"/>
</dbReference>
<dbReference type="PANTHER" id="PTHR14226:SF25">
    <property type="entry name" value="PHOSPHOESTERASE"/>
    <property type="match status" value="1"/>
</dbReference>
<evidence type="ECO:0000256" key="2">
    <source>
        <dbReference type="ARBA" id="ARBA00022963"/>
    </source>
</evidence>
<feature type="short sequence motif" description="GXSXG" evidence="4">
    <location>
        <begin position="41"/>
        <end position="45"/>
    </location>
</feature>
<reference evidence="6 7" key="1">
    <citation type="journal article" date="2018" name="Nat. Biotechnol.">
        <title>A standardized bacterial taxonomy based on genome phylogeny substantially revises the tree of life.</title>
        <authorList>
            <person name="Parks D.H."/>
            <person name="Chuvochina M."/>
            <person name="Waite D.W."/>
            <person name="Rinke C."/>
            <person name="Skarshewski A."/>
            <person name="Chaumeil P.A."/>
            <person name="Hugenholtz P."/>
        </authorList>
    </citation>
    <scope>NUCLEOTIDE SEQUENCE [LARGE SCALE GENOMIC DNA]</scope>
    <source>
        <strain evidence="6">UBA10045</strain>
    </source>
</reference>
<dbReference type="Gene3D" id="3.40.1090.10">
    <property type="entry name" value="Cytosolic phospholipase A2 catalytic domain"/>
    <property type="match status" value="2"/>
</dbReference>
<dbReference type="PANTHER" id="PTHR14226">
    <property type="entry name" value="NEUROPATHY TARGET ESTERASE/SWISS CHEESE D.MELANOGASTER"/>
    <property type="match status" value="1"/>
</dbReference>
<evidence type="ECO:0000259" key="5">
    <source>
        <dbReference type="PROSITE" id="PS51635"/>
    </source>
</evidence>
<evidence type="ECO:0000313" key="7">
    <source>
        <dbReference type="Proteomes" id="UP000262257"/>
    </source>
</evidence>
<feature type="short sequence motif" description="GXGXXG" evidence="4">
    <location>
        <begin position="13"/>
        <end position="18"/>
    </location>
</feature>